<feature type="region of interest" description="Disordered" evidence="2">
    <location>
        <begin position="165"/>
        <end position="214"/>
    </location>
</feature>
<evidence type="ECO:0000256" key="2">
    <source>
        <dbReference type="SAM" id="MobiDB-lite"/>
    </source>
</evidence>
<dbReference type="RefSeq" id="WP_172113719.1">
    <property type="nucleotide sequence ID" value="NZ_JABFDN010000012.1"/>
</dbReference>
<evidence type="ECO:0000313" key="4">
    <source>
        <dbReference type="Proteomes" id="UP000886476"/>
    </source>
</evidence>
<keyword evidence="1" id="KW-0175">Coiled coil</keyword>
<proteinExistence type="predicted"/>
<sequence length="260" mass="27628">MAAIIGSERLSHRLARAVFGVSLLLGGVTALDFGVGIVAARAQGAGAVEGVAPWQAQRAIDDYIERFMVAQRRFGRAKLGHENFSVRVKVEGLTRVYNKDVGAIWVAQFSGAIVPTVVDANAEQGYAHALLKIYLDKDKGVQVVVNEGQGVWTMTQKSAILAEELPDDPGGWKEWGGPGDPPEASHRTATGDPKVERSPPTGSLGSHPAGDPLIQQLAAEVSALGARVAELRKAGASAELQKAQEAWQAAQERYRAALPH</sequence>
<accession>A0ABX2CKB9</accession>
<evidence type="ECO:0000313" key="3">
    <source>
        <dbReference type="EMBL" id="NPU68658.1"/>
    </source>
</evidence>
<protein>
    <submittedName>
        <fullName evidence="3">Uncharacterized protein</fullName>
    </submittedName>
</protein>
<comment type="caution">
    <text evidence="3">The sequence shown here is derived from an EMBL/GenBank/DDBJ whole genome shotgun (WGS) entry which is preliminary data.</text>
</comment>
<gene>
    <name evidence="3" type="ORF">HL667_26905</name>
</gene>
<evidence type="ECO:0000256" key="1">
    <source>
        <dbReference type="SAM" id="Coils"/>
    </source>
</evidence>
<organism evidence="3 4">
    <name type="scientific">Bradyrhizobium aeschynomenes</name>
    <dbReference type="NCBI Taxonomy" id="2734909"/>
    <lineage>
        <taxon>Bacteria</taxon>
        <taxon>Pseudomonadati</taxon>
        <taxon>Pseudomonadota</taxon>
        <taxon>Alphaproteobacteria</taxon>
        <taxon>Hyphomicrobiales</taxon>
        <taxon>Nitrobacteraceae</taxon>
        <taxon>Bradyrhizobium</taxon>
    </lineage>
</organism>
<dbReference type="Proteomes" id="UP000886476">
    <property type="component" value="Unassembled WGS sequence"/>
</dbReference>
<feature type="coiled-coil region" evidence="1">
    <location>
        <begin position="214"/>
        <end position="253"/>
    </location>
</feature>
<dbReference type="EMBL" id="JABFDN010000012">
    <property type="protein sequence ID" value="NPU68658.1"/>
    <property type="molecule type" value="Genomic_DNA"/>
</dbReference>
<keyword evidence="4" id="KW-1185">Reference proteome</keyword>
<name>A0ABX2CKB9_9BRAD</name>
<reference evidence="3" key="1">
    <citation type="submission" date="2020-05" db="EMBL/GenBank/DDBJ databases">
        <title>Nod-independent and nitrogen-fixing Bradyrhizobium aeschynomene sp. nov. isolated from nodules of Aeschynomene indica.</title>
        <authorList>
            <person name="Zhang Z."/>
        </authorList>
    </citation>
    <scope>NUCLEOTIDE SEQUENCE</scope>
    <source>
        <strain evidence="3">83012</strain>
    </source>
</reference>